<organism evidence="2 3">
    <name type="scientific">Sulfobacillus harzensis</name>
    <dbReference type="NCBI Taxonomy" id="2729629"/>
    <lineage>
        <taxon>Bacteria</taxon>
        <taxon>Bacillati</taxon>
        <taxon>Bacillota</taxon>
        <taxon>Clostridia</taxon>
        <taxon>Eubacteriales</taxon>
        <taxon>Clostridiales Family XVII. Incertae Sedis</taxon>
        <taxon>Sulfobacillus</taxon>
    </lineage>
</organism>
<dbReference type="RefSeq" id="WP_169102406.1">
    <property type="nucleotide sequence ID" value="NZ_JABBVZ010000103.1"/>
</dbReference>
<keyword evidence="1" id="KW-1133">Transmembrane helix</keyword>
<sequence>MARYLIPKPIQRQYELFPGWGFPQIGLVVAGLLVGGMLFLVLTLFHVRVPIRLIAFVLPLGIAGFLAFPPPNDQPLYQRLQAGVGFSKSTRKWLYDWNASDWPE</sequence>
<reference evidence="2 3" key="1">
    <citation type="submission" date="2020-04" db="EMBL/GenBank/DDBJ databases">
        <authorList>
            <person name="Zhang R."/>
            <person name="Schippers A."/>
        </authorList>
    </citation>
    <scope>NUCLEOTIDE SEQUENCE [LARGE SCALE GENOMIC DNA]</scope>
    <source>
        <strain evidence="2 3">DSM 109850</strain>
    </source>
</reference>
<evidence type="ECO:0008006" key="4">
    <source>
        <dbReference type="Google" id="ProtNLM"/>
    </source>
</evidence>
<name>A0A7Y0Q5I6_9FIRM</name>
<dbReference type="EMBL" id="JABBVZ010000103">
    <property type="protein sequence ID" value="NMP24349.1"/>
    <property type="molecule type" value="Genomic_DNA"/>
</dbReference>
<gene>
    <name evidence="2" type="ORF">HIJ39_18625</name>
</gene>
<protein>
    <recommendedName>
        <fullName evidence="4">PrgI family protein</fullName>
    </recommendedName>
</protein>
<evidence type="ECO:0000313" key="2">
    <source>
        <dbReference type="EMBL" id="NMP24349.1"/>
    </source>
</evidence>
<accession>A0A7Y0Q5I6</accession>
<feature type="transmembrane region" description="Helical" evidence="1">
    <location>
        <begin position="20"/>
        <end position="42"/>
    </location>
</feature>
<evidence type="ECO:0000256" key="1">
    <source>
        <dbReference type="SAM" id="Phobius"/>
    </source>
</evidence>
<dbReference type="Proteomes" id="UP000533476">
    <property type="component" value="Unassembled WGS sequence"/>
</dbReference>
<dbReference type="AlphaFoldDB" id="A0A7Y0Q5I6"/>
<keyword evidence="3" id="KW-1185">Reference proteome</keyword>
<proteinExistence type="predicted"/>
<keyword evidence="1" id="KW-0812">Transmembrane</keyword>
<keyword evidence="1" id="KW-0472">Membrane</keyword>
<evidence type="ECO:0000313" key="3">
    <source>
        <dbReference type="Proteomes" id="UP000533476"/>
    </source>
</evidence>
<feature type="transmembrane region" description="Helical" evidence="1">
    <location>
        <begin position="49"/>
        <end position="68"/>
    </location>
</feature>
<comment type="caution">
    <text evidence="2">The sequence shown here is derived from an EMBL/GenBank/DDBJ whole genome shotgun (WGS) entry which is preliminary data.</text>
</comment>